<reference evidence="3 4" key="1">
    <citation type="journal article" date="2024" name="Microbiol. Resour. Announc.">
        <title>Genome annotations for the ascomycete fungi Trichoderma harzianum, Trichoderma aggressivum, and Purpureocillium lilacinum.</title>
        <authorList>
            <person name="Beijen E.P.W."/>
            <person name="Ohm R.A."/>
        </authorList>
    </citation>
    <scope>NUCLEOTIDE SEQUENCE [LARGE SCALE GENOMIC DNA]</scope>
    <source>
        <strain evidence="3 4">CBS 150709</strain>
    </source>
</reference>
<proteinExistence type="predicted"/>
<dbReference type="Proteomes" id="UP001287286">
    <property type="component" value="Unassembled WGS sequence"/>
</dbReference>
<feature type="signal peptide" evidence="2">
    <location>
        <begin position="1"/>
        <end position="15"/>
    </location>
</feature>
<protein>
    <recommendedName>
        <fullName evidence="5">Metalloprotease MEP1</fullName>
    </recommendedName>
</protein>
<evidence type="ECO:0008006" key="5">
    <source>
        <dbReference type="Google" id="ProtNLM"/>
    </source>
</evidence>
<evidence type="ECO:0000313" key="3">
    <source>
        <dbReference type="EMBL" id="KAK4082516.1"/>
    </source>
</evidence>
<dbReference type="EMBL" id="JAWRVI010000064">
    <property type="protein sequence ID" value="KAK4082516.1"/>
    <property type="molecule type" value="Genomic_DNA"/>
</dbReference>
<dbReference type="SUPFAM" id="SSF55486">
    <property type="entry name" value="Metalloproteases ('zincins'), catalytic domain"/>
    <property type="match status" value="1"/>
</dbReference>
<feature type="compositionally biased region" description="Basic and acidic residues" evidence="1">
    <location>
        <begin position="245"/>
        <end position="258"/>
    </location>
</feature>
<evidence type="ECO:0000256" key="1">
    <source>
        <dbReference type="SAM" id="MobiDB-lite"/>
    </source>
</evidence>
<sequence length="359" mass="37692">MKGLLLLSFGHAAVASVIGGVGPRNELETRCGTPDAHYEPNQLMRRANPPVDDGKELVFDLRVRVCCSKAECPTDGAVRKLVDGANKYLAEANITLKLTHLDHRDDPRCRGALENKSVFYKTLLPEFHQGGVSTLNVITIPRNPEQPGDVGTCTNPAPGNNIKVTSDKKQDGCAVAVLGDKVSAVIPVLAHEVFHWFGLQHVQYRSQPGGRENLMVPSTVPASLLDPLSDEQSRVARQWGHIREHGQEDGTGIDHDVADPSPVGVGGTYAPGSGPMPGPDAGNGSPGEGNTNGFPCGGNTAAGSGDRPPDGNYLEDGNAADSAGNNVGEGGLPGGAPPAVPGDEQQDISWQGGQYRRSK</sequence>
<feature type="chain" id="PRO_5045553043" description="Metalloprotease MEP1" evidence="2">
    <location>
        <begin position="16"/>
        <end position="359"/>
    </location>
</feature>
<evidence type="ECO:0000256" key="2">
    <source>
        <dbReference type="SAM" id="SignalP"/>
    </source>
</evidence>
<accession>A0ABR0BK97</accession>
<comment type="caution">
    <text evidence="3">The sequence shown here is derived from an EMBL/GenBank/DDBJ whole genome shotgun (WGS) entry which is preliminary data.</text>
</comment>
<keyword evidence="2" id="KW-0732">Signal</keyword>
<name>A0ABR0BK97_PURLI</name>
<organism evidence="3 4">
    <name type="scientific">Purpureocillium lilacinum</name>
    <name type="common">Paecilomyces lilacinus</name>
    <dbReference type="NCBI Taxonomy" id="33203"/>
    <lineage>
        <taxon>Eukaryota</taxon>
        <taxon>Fungi</taxon>
        <taxon>Dikarya</taxon>
        <taxon>Ascomycota</taxon>
        <taxon>Pezizomycotina</taxon>
        <taxon>Sordariomycetes</taxon>
        <taxon>Hypocreomycetidae</taxon>
        <taxon>Hypocreales</taxon>
        <taxon>Ophiocordycipitaceae</taxon>
        <taxon>Purpureocillium</taxon>
    </lineage>
</organism>
<feature type="region of interest" description="Disordered" evidence="1">
    <location>
        <begin position="245"/>
        <end position="359"/>
    </location>
</feature>
<evidence type="ECO:0000313" key="4">
    <source>
        <dbReference type="Proteomes" id="UP001287286"/>
    </source>
</evidence>
<gene>
    <name evidence="3" type="ORF">Purlil1_11174</name>
</gene>
<keyword evidence="4" id="KW-1185">Reference proteome</keyword>